<reference evidence="1 2" key="4">
    <citation type="journal article" date="2020" name="PLoS ONE">
        <title>Taxonomic classification of strain PO100/5 shows a broader geographic distribution and genetic markers of the recently described Corynebacterium silvaticum.</title>
        <authorList>
            <person name="Viana M.V.C."/>
            <person name="Profeta R."/>
            <person name="da Silva A.L."/>
            <person name="Hurtado R."/>
            <person name="Cerqueira J.C."/>
            <person name="Ribeiro B.F.S."/>
            <person name="Almeida M.O."/>
            <person name="Morais-Rodrigues F."/>
            <person name="Soares S.C."/>
            <person name="Oliveira M."/>
            <person name="Tavares L."/>
            <person name="Figueiredo H."/>
            <person name="Wattam A.R."/>
            <person name="Barh D."/>
            <person name="Ghosh P."/>
            <person name="Silva A."/>
            <person name="Azevedo V."/>
        </authorList>
    </citation>
    <scope>NUCLEOTIDE SEQUENCE [LARGE SCALE GENOMIC DNA]</scope>
    <source>
        <strain evidence="1 2">PO100/5</strain>
    </source>
</reference>
<reference evidence="1 2" key="3">
    <citation type="journal article" date="2020" name="Int. J. Syst. Evol. Microbiol.">
        <title>Corynebacterium silvaticum sp. nov., a unique group of NTTB corynebacteria in wild boar and roe deer.</title>
        <authorList>
            <person name="Dangel A."/>
            <person name="Berger A."/>
            <person name="Rau J."/>
            <person name="Eisenberg T."/>
            <person name="Kampfer P."/>
            <person name="Margos G."/>
            <person name="Contzen M."/>
            <person name="Busse H.J."/>
            <person name="Konrad R."/>
            <person name="Peters M."/>
            <person name="Sting R."/>
            <person name="Sing A."/>
        </authorList>
    </citation>
    <scope>NUCLEOTIDE SEQUENCE [LARGE SCALE GENOMIC DNA]</scope>
    <source>
        <strain evidence="1 2">PO100/5</strain>
    </source>
</reference>
<protein>
    <submittedName>
        <fullName evidence="1">Uncharacterized protein</fullName>
    </submittedName>
</protein>
<reference evidence="1 2" key="2">
    <citation type="journal article" date="2020" name="Antonie Van Leeuwenhoek">
        <title>Phylogenomic characterisation of a novel corynebacterial species pathogenic to animals.</title>
        <authorList>
            <person name="Moller J."/>
            <person name="Musella L."/>
            <person name="Melnikov V."/>
            <person name="Geissdorfer W."/>
            <person name="Burkovski A."/>
            <person name="Sangal V."/>
        </authorList>
    </citation>
    <scope>NUCLEOTIDE SEQUENCE [LARGE SCALE GENOMIC DNA]</scope>
    <source>
        <strain evidence="1 2">PO100/5</strain>
    </source>
</reference>
<dbReference type="Proteomes" id="UP000195652">
    <property type="component" value="Chromosome"/>
</dbReference>
<dbReference type="KEGG" id="csil:CBE74_10035"/>
<keyword evidence="2" id="KW-1185">Reference proteome</keyword>
<dbReference type="AlphaFoldDB" id="A0A7Y4P7S7"/>
<gene>
    <name evidence="1" type="ORF">CBE74_10035</name>
</gene>
<dbReference type="GeneID" id="75008563"/>
<dbReference type="EMBL" id="CP021417">
    <property type="protein sequence ID" value="ARU46733.1"/>
    <property type="molecule type" value="Genomic_DNA"/>
</dbReference>
<sequence length="132" mass="13598">MSNPTFETGYLTREAGKAASKFRLVKSVEGKIEHAGANALPFGAVTEAAAPAPSDRDNDLTHGLPKHVRVHTGRVVVPIETAEKNLTVDTKVYAAADGKVAKSGTVGVGIAVSDVKNGLVKVSLFHPAGLGA</sequence>
<dbReference type="RefSeq" id="WP_087454519.1">
    <property type="nucleotide sequence ID" value="NZ_CP021417.2"/>
</dbReference>
<organism evidence="1 2">
    <name type="scientific">Corynebacterium silvaticum</name>
    <dbReference type="NCBI Taxonomy" id="2320431"/>
    <lineage>
        <taxon>Bacteria</taxon>
        <taxon>Bacillati</taxon>
        <taxon>Actinomycetota</taxon>
        <taxon>Actinomycetes</taxon>
        <taxon>Mycobacteriales</taxon>
        <taxon>Corynebacteriaceae</taxon>
        <taxon>Corynebacterium</taxon>
    </lineage>
</organism>
<evidence type="ECO:0000313" key="1">
    <source>
        <dbReference type="EMBL" id="ARU46733.1"/>
    </source>
</evidence>
<name>A0A7Y4P7S7_9CORY</name>
<dbReference type="OrthoDB" id="4426435at2"/>
<evidence type="ECO:0000313" key="2">
    <source>
        <dbReference type="Proteomes" id="UP000195652"/>
    </source>
</evidence>
<proteinExistence type="predicted"/>
<accession>A0A7Y4P7S7</accession>
<reference evidence="1 2" key="1">
    <citation type="journal article" date="2014" name="BMC Vet. Res.">
        <title>First report of Corynebacterium pseudotuberculosis from caseous lymphadenitis lesions in Black Alentejano pig (Sus scrofa domesticus).</title>
        <authorList>
            <person name="Oliveira M."/>
            <person name="Barroco C."/>
            <person name="Mottola C."/>
            <person name="Santos R."/>
            <person name="Lemsaddek A."/>
            <person name="Tavares L."/>
            <person name="Semedo-Lemsaddek T."/>
        </authorList>
    </citation>
    <scope>NUCLEOTIDE SEQUENCE [LARGE SCALE GENOMIC DNA]</scope>
    <source>
        <strain evidence="1 2">PO100/5</strain>
    </source>
</reference>